<accession>A0A6A5YIT3</accession>
<dbReference type="EMBL" id="ML977358">
    <property type="protein sequence ID" value="KAF2106890.1"/>
    <property type="molecule type" value="Genomic_DNA"/>
</dbReference>
<organism evidence="2 3">
    <name type="scientific">Lophiotrema nucula</name>
    <dbReference type="NCBI Taxonomy" id="690887"/>
    <lineage>
        <taxon>Eukaryota</taxon>
        <taxon>Fungi</taxon>
        <taxon>Dikarya</taxon>
        <taxon>Ascomycota</taxon>
        <taxon>Pezizomycotina</taxon>
        <taxon>Dothideomycetes</taxon>
        <taxon>Pleosporomycetidae</taxon>
        <taxon>Pleosporales</taxon>
        <taxon>Lophiotremataceae</taxon>
        <taxon>Lophiotrema</taxon>
    </lineage>
</organism>
<dbReference type="PANTHER" id="PTHR33112">
    <property type="entry name" value="DOMAIN PROTEIN, PUTATIVE-RELATED"/>
    <property type="match status" value="1"/>
</dbReference>
<dbReference type="PANTHER" id="PTHR33112:SF16">
    <property type="entry name" value="HETEROKARYON INCOMPATIBILITY DOMAIN-CONTAINING PROTEIN"/>
    <property type="match status" value="1"/>
</dbReference>
<evidence type="ECO:0000259" key="1">
    <source>
        <dbReference type="Pfam" id="PF06985"/>
    </source>
</evidence>
<sequence length="563" mass="62966">MSIWDRGSHSSDDSAAVDFSTRTNGLDVGSETAFATVHGWLQECDATHDRCGMTNPSGLPTRVVDVGPPDGTEEPRLYNTRREDGHYAALSYCWGGPQPTTTTLATLNQNETSIAFEELPMTLRDAIIVTRKIGLRYLWIDALCIIQDSDEDKTEQIGRMDTIYEQAYVTIVAVGAEKCTEGFLHEKHLAELLDVVYMSYRCRDKRNGSLCLTTSASYGDDGQAISKRAWTFQESALSKRMLFYGARLYYECPSSKGLYGKVEASDSSDEDWARTRMRKFPATSTIDQSQDSWPKQRLELSILWAKFMKSFSMRALTNPNDKLPAIAGVASRFQTLTGESYAAGMWKERFPFALAWRAVSETKKSKAQPTRRSLTWRAPSWSWAAIDGPIVFENATCTGASRCRILTCETEPLYPTAPLGQLKSAMLALRTPSQELSMSLLPQSPVQYISTRANLPNVVERIVQARARSNQESWISEAHEMTAVLDSPEDLTQSCFWMCSYGRTHADVLCIVLYSQNDEVHSLECVGLVLKEAEGGCYRRIGLCFNFPLADIAAFEGRIVRII</sequence>
<dbReference type="OrthoDB" id="5125733at2759"/>
<dbReference type="Proteomes" id="UP000799770">
    <property type="component" value="Unassembled WGS sequence"/>
</dbReference>
<dbReference type="AlphaFoldDB" id="A0A6A5YIT3"/>
<gene>
    <name evidence="2" type="ORF">BDV96DRAFT_606927</name>
</gene>
<evidence type="ECO:0000313" key="3">
    <source>
        <dbReference type="Proteomes" id="UP000799770"/>
    </source>
</evidence>
<proteinExistence type="predicted"/>
<evidence type="ECO:0000313" key="2">
    <source>
        <dbReference type="EMBL" id="KAF2106890.1"/>
    </source>
</evidence>
<reference evidence="2" key="1">
    <citation type="journal article" date="2020" name="Stud. Mycol.">
        <title>101 Dothideomycetes genomes: a test case for predicting lifestyles and emergence of pathogens.</title>
        <authorList>
            <person name="Haridas S."/>
            <person name="Albert R."/>
            <person name="Binder M."/>
            <person name="Bloem J."/>
            <person name="Labutti K."/>
            <person name="Salamov A."/>
            <person name="Andreopoulos B."/>
            <person name="Baker S."/>
            <person name="Barry K."/>
            <person name="Bills G."/>
            <person name="Bluhm B."/>
            <person name="Cannon C."/>
            <person name="Castanera R."/>
            <person name="Culley D."/>
            <person name="Daum C."/>
            <person name="Ezra D."/>
            <person name="Gonzalez J."/>
            <person name="Henrissat B."/>
            <person name="Kuo A."/>
            <person name="Liang C."/>
            <person name="Lipzen A."/>
            <person name="Lutzoni F."/>
            <person name="Magnuson J."/>
            <person name="Mondo S."/>
            <person name="Nolan M."/>
            <person name="Ohm R."/>
            <person name="Pangilinan J."/>
            <person name="Park H.-J."/>
            <person name="Ramirez L."/>
            <person name="Alfaro M."/>
            <person name="Sun H."/>
            <person name="Tritt A."/>
            <person name="Yoshinaga Y."/>
            <person name="Zwiers L.-H."/>
            <person name="Turgeon B."/>
            <person name="Goodwin S."/>
            <person name="Spatafora J."/>
            <person name="Crous P."/>
            <person name="Grigoriev I."/>
        </authorList>
    </citation>
    <scope>NUCLEOTIDE SEQUENCE</scope>
    <source>
        <strain evidence="2">CBS 627.86</strain>
    </source>
</reference>
<dbReference type="Pfam" id="PF06985">
    <property type="entry name" value="HET"/>
    <property type="match status" value="1"/>
</dbReference>
<dbReference type="InterPro" id="IPR010730">
    <property type="entry name" value="HET"/>
</dbReference>
<name>A0A6A5YIT3_9PLEO</name>
<keyword evidence="3" id="KW-1185">Reference proteome</keyword>
<feature type="domain" description="Heterokaryon incompatibility" evidence="1">
    <location>
        <begin position="87"/>
        <end position="234"/>
    </location>
</feature>
<protein>
    <submittedName>
        <fullName evidence="2">Heterokaryon incompatibility protein-domain-containing protein</fullName>
    </submittedName>
</protein>